<feature type="transmembrane region" description="Helical" evidence="1">
    <location>
        <begin position="97"/>
        <end position="122"/>
    </location>
</feature>
<keyword evidence="1" id="KW-0812">Transmembrane</keyword>
<name>A0A2P2J6G2_RHIMU</name>
<evidence type="ECO:0000313" key="2">
    <source>
        <dbReference type="EMBL" id="MBW89062.1"/>
    </source>
</evidence>
<keyword evidence="1" id="KW-0472">Membrane</keyword>
<keyword evidence="1" id="KW-1133">Transmembrane helix</keyword>
<proteinExistence type="predicted"/>
<dbReference type="AlphaFoldDB" id="A0A2P2J6G2"/>
<dbReference type="EMBL" id="GGEC01008579">
    <property type="protein sequence ID" value="MBW89062.1"/>
    <property type="molecule type" value="Transcribed_RNA"/>
</dbReference>
<evidence type="ECO:0000256" key="1">
    <source>
        <dbReference type="SAM" id="Phobius"/>
    </source>
</evidence>
<protein>
    <submittedName>
        <fullName evidence="2">Uncharacterized protein</fullName>
    </submittedName>
</protein>
<organism evidence="2">
    <name type="scientific">Rhizophora mucronata</name>
    <name type="common">Asiatic mangrove</name>
    <dbReference type="NCBI Taxonomy" id="61149"/>
    <lineage>
        <taxon>Eukaryota</taxon>
        <taxon>Viridiplantae</taxon>
        <taxon>Streptophyta</taxon>
        <taxon>Embryophyta</taxon>
        <taxon>Tracheophyta</taxon>
        <taxon>Spermatophyta</taxon>
        <taxon>Magnoliopsida</taxon>
        <taxon>eudicotyledons</taxon>
        <taxon>Gunneridae</taxon>
        <taxon>Pentapetalae</taxon>
        <taxon>rosids</taxon>
        <taxon>fabids</taxon>
        <taxon>Malpighiales</taxon>
        <taxon>Rhizophoraceae</taxon>
        <taxon>Rhizophora</taxon>
    </lineage>
</organism>
<reference evidence="2" key="1">
    <citation type="submission" date="2018-02" db="EMBL/GenBank/DDBJ databases">
        <title>Rhizophora mucronata_Transcriptome.</title>
        <authorList>
            <person name="Meera S.P."/>
            <person name="Sreeshan A."/>
            <person name="Augustine A."/>
        </authorList>
    </citation>
    <scope>NUCLEOTIDE SEQUENCE</scope>
    <source>
        <tissue evidence="2">Leaf</tissue>
    </source>
</reference>
<sequence length="127" mass="15334">MVIGYHDSCLKYYFCSFLTLGMRLQNFSVQFATFWRTATFLEFHYTMSLWLYQWILNPLHAIHWVGIQTWDLGRNTGLESFYMHCNKIMPSESRTSLFLAVYLWVLSIHCKIGLHILTYMWFQFIHD</sequence>
<accession>A0A2P2J6G2</accession>